<protein>
    <submittedName>
        <fullName evidence="2">Uncharacterized protein</fullName>
    </submittedName>
</protein>
<evidence type="ECO:0000313" key="3">
    <source>
        <dbReference type="Proteomes" id="UP001054837"/>
    </source>
</evidence>
<keyword evidence="1" id="KW-0472">Membrane</keyword>
<gene>
    <name evidence="2" type="ORF">CDAR_185621</name>
</gene>
<accession>A0AAV4TCG3</accession>
<reference evidence="2 3" key="1">
    <citation type="submission" date="2021-06" db="EMBL/GenBank/DDBJ databases">
        <title>Caerostris darwini draft genome.</title>
        <authorList>
            <person name="Kono N."/>
            <person name="Arakawa K."/>
        </authorList>
    </citation>
    <scope>NUCLEOTIDE SEQUENCE [LARGE SCALE GENOMIC DNA]</scope>
</reference>
<proteinExistence type="predicted"/>
<dbReference type="Proteomes" id="UP001054837">
    <property type="component" value="Unassembled WGS sequence"/>
</dbReference>
<name>A0AAV4TCG3_9ARAC</name>
<evidence type="ECO:0000313" key="2">
    <source>
        <dbReference type="EMBL" id="GIY42455.1"/>
    </source>
</evidence>
<evidence type="ECO:0000256" key="1">
    <source>
        <dbReference type="SAM" id="Phobius"/>
    </source>
</evidence>
<sequence length="107" mass="12199">MLHIHKSLPPALPPTPLQQQQAWGEDEKIHLFTTRRCWSNKPCPKIRGYSRIITDHNGFLLASSNYESRFLWRISSSSAGTTIGSLFFVLLCSCSSRKDKEMTFNAL</sequence>
<keyword evidence="3" id="KW-1185">Reference proteome</keyword>
<organism evidence="2 3">
    <name type="scientific">Caerostris darwini</name>
    <dbReference type="NCBI Taxonomy" id="1538125"/>
    <lineage>
        <taxon>Eukaryota</taxon>
        <taxon>Metazoa</taxon>
        <taxon>Ecdysozoa</taxon>
        <taxon>Arthropoda</taxon>
        <taxon>Chelicerata</taxon>
        <taxon>Arachnida</taxon>
        <taxon>Araneae</taxon>
        <taxon>Araneomorphae</taxon>
        <taxon>Entelegynae</taxon>
        <taxon>Araneoidea</taxon>
        <taxon>Araneidae</taxon>
        <taxon>Caerostris</taxon>
    </lineage>
</organism>
<dbReference type="AlphaFoldDB" id="A0AAV4TCG3"/>
<feature type="transmembrane region" description="Helical" evidence="1">
    <location>
        <begin position="70"/>
        <end position="92"/>
    </location>
</feature>
<comment type="caution">
    <text evidence="2">The sequence shown here is derived from an EMBL/GenBank/DDBJ whole genome shotgun (WGS) entry which is preliminary data.</text>
</comment>
<keyword evidence="1" id="KW-1133">Transmembrane helix</keyword>
<dbReference type="EMBL" id="BPLQ01009204">
    <property type="protein sequence ID" value="GIY42455.1"/>
    <property type="molecule type" value="Genomic_DNA"/>
</dbReference>
<keyword evidence="1" id="KW-0812">Transmembrane</keyword>